<keyword evidence="9" id="KW-0444">Lipid biosynthesis</keyword>
<dbReference type="GO" id="GO:0005789">
    <property type="term" value="C:endoplasmic reticulum membrane"/>
    <property type="evidence" value="ECO:0007669"/>
    <property type="project" value="TreeGrafter"/>
</dbReference>
<dbReference type="PANTHER" id="PTHR11351:SF101">
    <property type="entry name" value="FATTY ACID DESATURASE DOMAIN-CONTAINING PROTEIN"/>
    <property type="match status" value="1"/>
</dbReference>
<dbReference type="Proteomes" id="UP001165160">
    <property type="component" value="Unassembled WGS sequence"/>
</dbReference>
<evidence type="ECO:0000313" key="12">
    <source>
        <dbReference type="Proteomes" id="UP001165160"/>
    </source>
</evidence>
<keyword evidence="3 9" id="KW-0812">Transmembrane</keyword>
<comment type="similarity">
    <text evidence="2 9">Belongs to the fatty acid desaturase type 1 family.</text>
</comment>
<dbReference type="GO" id="GO:0004768">
    <property type="term" value="F:stearoyl-CoA 9-desaturase activity"/>
    <property type="evidence" value="ECO:0007669"/>
    <property type="project" value="TreeGrafter"/>
</dbReference>
<reference evidence="12" key="1">
    <citation type="journal article" date="2023" name="Commun. Biol.">
        <title>Genome analysis of Parmales, the sister group of diatoms, reveals the evolutionary specialization of diatoms from phago-mixotrophs to photoautotrophs.</title>
        <authorList>
            <person name="Ban H."/>
            <person name="Sato S."/>
            <person name="Yoshikawa S."/>
            <person name="Yamada K."/>
            <person name="Nakamura Y."/>
            <person name="Ichinomiya M."/>
            <person name="Sato N."/>
            <person name="Blanc-Mathieu R."/>
            <person name="Endo H."/>
            <person name="Kuwata A."/>
            <person name="Ogata H."/>
        </authorList>
    </citation>
    <scope>NUCLEOTIDE SEQUENCE [LARGE SCALE GENOMIC DNA]</scope>
    <source>
        <strain evidence="12">NIES 3699</strain>
    </source>
</reference>
<proteinExistence type="inferred from homology"/>
<keyword evidence="7" id="KW-0443">Lipid metabolism</keyword>
<dbReference type="EMBL" id="BRXX01000578">
    <property type="protein sequence ID" value="GMH47744.1"/>
    <property type="molecule type" value="Genomic_DNA"/>
</dbReference>
<comment type="subcellular location">
    <subcellularLocation>
        <location evidence="1">Membrane</location>
        <topology evidence="1">Multi-pass membrane protein</topology>
    </subcellularLocation>
</comment>
<feature type="transmembrane region" description="Helical" evidence="10">
    <location>
        <begin position="126"/>
        <end position="146"/>
    </location>
</feature>
<evidence type="ECO:0000256" key="5">
    <source>
        <dbReference type="ARBA" id="ARBA00022989"/>
    </source>
</evidence>
<evidence type="ECO:0000256" key="3">
    <source>
        <dbReference type="ARBA" id="ARBA00022692"/>
    </source>
</evidence>
<sequence length="239" mass="27178">MSVCLHRYFSHKGFKCGRGMQILLYIGGCMASQGPPLWWASKHRRHHNHCDTAKDPHSPVVFSHFYAWTGWVYGFGAEGPFGSGHDEEYLSDHLKFPELAFGENIYWLPPFLSHVVTYFKYGPAHAVYVSLMSAVLCMLLTLYFNVAFHSHGDDGDEHGVVDKARAKLFANPTGTCRARDIPFDPLSNIFGEAHHGWHHKFPLAYKRPGIDAPYWLFILPLKTAGLLWGENRMTETKVK</sequence>
<evidence type="ECO:0000313" key="11">
    <source>
        <dbReference type="EMBL" id="GMH47744.1"/>
    </source>
</evidence>
<comment type="cofactor">
    <cofactor evidence="9">
        <name>Fe(2+)</name>
        <dbReference type="ChEBI" id="CHEBI:29033"/>
    </cofactor>
</comment>
<dbReference type="InterPro" id="IPR015876">
    <property type="entry name" value="Acyl-CoA_DS"/>
</dbReference>
<evidence type="ECO:0000256" key="7">
    <source>
        <dbReference type="ARBA" id="ARBA00023098"/>
    </source>
</evidence>
<accession>A0A9W6Z5P8</accession>
<evidence type="ECO:0000256" key="10">
    <source>
        <dbReference type="SAM" id="Phobius"/>
    </source>
</evidence>
<keyword evidence="8 10" id="KW-0472">Membrane</keyword>
<organism evidence="11 12">
    <name type="scientific">Triparma verrucosa</name>
    <dbReference type="NCBI Taxonomy" id="1606542"/>
    <lineage>
        <taxon>Eukaryota</taxon>
        <taxon>Sar</taxon>
        <taxon>Stramenopiles</taxon>
        <taxon>Ochrophyta</taxon>
        <taxon>Bolidophyceae</taxon>
        <taxon>Parmales</taxon>
        <taxon>Triparmaceae</taxon>
        <taxon>Triparma</taxon>
    </lineage>
</organism>
<evidence type="ECO:0000256" key="1">
    <source>
        <dbReference type="ARBA" id="ARBA00004141"/>
    </source>
</evidence>
<keyword evidence="5 10" id="KW-1133">Transmembrane helix</keyword>
<dbReference type="AlphaFoldDB" id="A0A9W6Z5P8"/>
<evidence type="ECO:0000256" key="4">
    <source>
        <dbReference type="ARBA" id="ARBA00022832"/>
    </source>
</evidence>
<protein>
    <recommendedName>
        <fullName evidence="13">Fatty acid desaturase domain-containing protein</fullName>
    </recommendedName>
</protein>
<evidence type="ECO:0000256" key="2">
    <source>
        <dbReference type="ARBA" id="ARBA00009295"/>
    </source>
</evidence>
<dbReference type="GO" id="GO:0006636">
    <property type="term" value="P:unsaturated fatty acid biosynthetic process"/>
    <property type="evidence" value="ECO:0007669"/>
    <property type="project" value="TreeGrafter"/>
</dbReference>
<keyword evidence="4" id="KW-0276">Fatty acid metabolism</keyword>
<name>A0A9W6Z5P8_9STRA</name>
<gene>
    <name evidence="11" type="ORF">TrVE_jg8937</name>
</gene>
<evidence type="ECO:0000256" key="9">
    <source>
        <dbReference type="RuleBase" id="RU000581"/>
    </source>
</evidence>
<comment type="domain">
    <text evidence="9">The histidine box domains are involved in binding the catalytic metal ions.</text>
</comment>
<keyword evidence="12" id="KW-1185">Reference proteome</keyword>
<keyword evidence="6 9" id="KW-0560">Oxidoreductase</keyword>
<dbReference type="PANTHER" id="PTHR11351">
    <property type="entry name" value="ACYL-COA DESATURASE"/>
    <property type="match status" value="1"/>
</dbReference>
<keyword evidence="9" id="KW-0275">Fatty acid biosynthesis</keyword>
<feature type="transmembrane region" description="Helical" evidence="10">
    <location>
        <begin position="212"/>
        <end position="229"/>
    </location>
</feature>
<evidence type="ECO:0000256" key="8">
    <source>
        <dbReference type="ARBA" id="ARBA00023136"/>
    </source>
</evidence>
<comment type="caution">
    <text evidence="11">The sequence shown here is derived from an EMBL/GenBank/DDBJ whole genome shotgun (WGS) entry which is preliminary data.</text>
</comment>
<dbReference type="PRINTS" id="PR00075">
    <property type="entry name" value="FACDDSATRASE"/>
</dbReference>
<dbReference type="GO" id="GO:0005506">
    <property type="term" value="F:iron ion binding"/>
    <property type="evidence" value="ECO:0007669"/>
    <property type="project" value="TreeGrafter"/>
</dbReference>
<evidence type="ECO:0008006" key="13">
    <source>
        <dbReference type="Google" id="ProtNLM"/>
    </source>
</evidence>
<evidence type="ECO:0000256" key="6">
    <source>
        <dbReference type="ARBA" id="ARBA00023002"/>
    </source>
</evidence>